<keyword evidence="9" id="KW-1185">Reference proteome</keyword>
<evidence type="ECO:0000313" key="8">
    <source>
        <dbReference type="EMBL" id="KZS95788.1"/>
    </source>
</evidence>
<dbReference type="OrthoDB" id="45365at2759"/>
<feature type="region of interest" description="Disordered" evidence="7">
    <location>
        <begin position="858"/>
        <end position="889"/>
    </location>
</feature>
<feature type="coiled-coil region" evidence="6">
    <location>
        <begin position="1331"/>
        <end position="1433"/>
    </location>
</feature>
<dbReference type="FunFam" id="2.120.10.80:FF:000049">
    <property type="entry name" value="Cell polarity protein (Tea1)"/>
    <property type="match status" value="1"/>
</dbReference>
<evidence type="ECO:0000256" key="5">
    <source>
        <dbReference type="ARBA" id="ARBA00023054"/>
    </source>
</evidence>
<feature type="region of interest" description="Disordered" evidence="7">
    <location>
        <begin position="1061"/>
        <end position="1081"/>
    </location>
</feature>
<feature type="compositionally biased region" description="Low complexity" evidence="7">
    <location>
        <begin position="615"/>
        <end position="628"/>
    </location>
</feature>
<feature type="region of interest" description="Disordered" evidence="7">
    <location>
        <begin position="650"/>
        <end position="678"/>
    </location>
</feature>
<proteinExistence type="predicted"/>
<feature type="region of interest" description="Disordered" evidence="7">
    <location>
        <begin position="1"/>
        <end position="85"/>
    </location>
</feature>
<dbReference type="PANTHER" id="PTHR46093:SF18">
    <property type="entry name" value="FIBRONECTIN TYPE-III DOMAIN-CONTAINING PROTEIN"/>
    <property type="match status" value="1"/>
</dbReference>
<feature type="compositionally biased region" description="Basic and acidic residues" evidence="7">
    <location>
        <begin position="60"/>
        <end position="69"/>
    </location>
</feature>
<accession>A0A164XAQ3</accession>
<dbReference type="InterPro" id="IPR006652">
    <property type="entry name" value="Kelch_1"/>
</dbReference>
<sequence>MSFFSRKKQQQQTPPPAVSVSHNPASTLSHQSRGVFEQIQQPHPQTVHQQPQPGPSVPSRDPDPRRDISQLHQSHQPPPNGTTVAVAPMSAATNSTPPSRPTYPWSARRINLLPQNLLSTRNPNQPIPLTPLPFPRYGHSLPISANQNGELFIFGGLVHDSVRNELYVFNARDMGVALWQTRGEIPSPRVGHASALVNNVLIVWGGDTKTESSIKKTDKQDEGLYLLNLVNREWTRMETNGSSPAGRYGHAVTMVGTKFFVFGGQVDGEFFNDLWSFELNSLKTKPEWEWMKPVPDSPEPPKRTGHVCVAHGENIYVFGGTDGQIHYNDTWAFDLTSRRWTELNCIGFIPQPREGHAAALVDDVMYVFGGRGTDGKDLGDLAAFKITNRRWYMFQNMGPSPSGRSGHALASMGARIYVLGGESFTTPRPDDPSVVHVLDTKHIRYPDSNSKRRPSVGASTPAAPQTTPGGQAPPPPASQRSTSQPSIDATRATSPVMSMSESEALRRAAVSPNTVQQRSIATGMGSQLPNGNGITPKGTPSSVARLLQNEDMGGSEDGSRIHGSVDSHILPQSQKERSTTPDPMGNTRVKSPTPSALARSRSPQQLQLNGPVPPSASSSSSSASSSVLPAPPQQPVNPATVALNRTALAARSPSPVVDRSAPPPDAFYPTGGKSPTGVNGLAANQTRLGSSDNVSADILREMKAELEASRKKDAWMKAALFRAIRNGFTLSEGILDQDSKPSDEGAQKIFDMLARLKHERAQIEAKLAEQARISSERCAEAERISRGALQESTFYRAKLAALESGSSDEAARLERERCNDLEKQLATLTSDRAANQRKISELLEAVVLQTRLREQAELKADETSRRADTLEDAHQERSRAHDELSKRHSVLQASLRDHEDRLITQTSLSEQLSAEQRVARSQIEVLTTSRDQHVRALEQAQAALSAANSRAEETDQQWRNASQRVAQLELELAETKADLESRIVEVESANARLTDVENAWTKSREEADSFRALTTGGLGELLDYHRDLRADEDRATRGHDEKVQALSDELTSLRNMLKDVRDREADSRGSLEAQRSRAQNLEQEHMSLQAQLVGLRNQLSEALTDSGNLRRELQSRDAELQDKLRAGTQSELKLDMLRNYLADHGFVVDDETLGSAKSGRANRIFELENQLSERTRLHEEALHDLQVAERRHQDSASQINSLANQLSRTRTGRTPTPDQNGTAAHAEAVARIAALEQQLVDSEQAHQDRLAQMEKDYQTAVHYVKGTEKMLRRMRDELTKQKGVSATLQAELDGMRGTSPESGSRSLRNINLNGRGTPLSDDSHDTLRSQLVEAQRQNQRYFTDNSELRRRLEAVEQELDQLREGLMMSQRESEERGAYIDKLEGEFEHLEQLLSDARRANDQTFLEQLRQENEKLRQDNDQLSQRVALLLEVDPQFGRSERMSGLSDHRRSSSSENGMVFENLENFSNELDDWQRRIANTVSTPQPRPMESSEAGHLSSSGHQRLGSRS</sequence>
<gene>
    <name evidence="8" type="ORF">SISNIDRAFT_539048</name>
</gene>
<keyword evidence="3" id="KW-0963">Cytoplasm</keyword>
<dbReference type="Proteomes" id="UP000076722">
    <property type="component" value="Unassembled WGS sequence"/>
</dbReference>
<feature type="coiled-coil region" evidence="6">
    <location>
        <begin position="930"/>
        <end position="996"/>
    </location>
</feature>
<evidence type="ECO:0000256" key="2">
    <source>
        <dbReference type="ARBA" id="ARBA00022441"/>
    </source>
</evidence>
<feature type="compositionally biased region" description="Low complexity" evidence="7">
    <location>
        <begin position="457"/>
        <end position="470"/>
    </location>
</feature>
<keyword evidence="5 6" id="KW-0175">Coiled coil</keyword>
<dbReference type="EMBL" id="KV419400">
    <property type="protein sequence ID" value="KZS95788.1"/>
    <property type="molecule type" value="Genomic_DNA"/>
</dbReference>
<feature type="region of interest" description="Disordered" evidence="7">
    <location>
        <begin position="1190"/>
        <end position="1221"/>
    </location>
</feature>
<dbReference type="Gene3D" id="2.120.10.80">
    <property type="entry name" value="Kelch-type beta propeller"/>
    <property type="match status" value="2"/>
</dbReference>
<feature type="compositionally biased region" description="Polar residues" evidence="7">
    <location>
        <begin position="491"/>
        <end position="501"/>
    </location>
</feature>
<evidence type="ECO:0000256" key="6">
    <source>
        <dbReference type="SAM" id="Coils"/>
    </source>
</evidence>
<dbReference type="Pfam" id="PF24681">
    <property type="entry name" value="Kelch_KLHDC2_KLHL20_DRC7"/>
    <property type="match status" value="1"/>
</dbReference>
<keyword evidence="2" id="KW-0880">Kelch repeat</keyword>
<feature type="region of interest" description="Disordered" evidence="7">
    <location>
        <begin position="1477"/>
        <end position="1510"/>
    </location>
</feature>
<keyword evidence="4" id="KW-0677">Repeat</keyword>
<feature type="region of interest" description="Disordered" evidence="7">
    <location>
        <begin position="550"/>
        <end position="638"/>
    </location>
</feature>
<feature type="region of interest" description="Disordered" evidence="7">
    <location>
        <begin position="442"/>
        <end position="518"/>
    </location>
</feature>
<feature type="compositionally biased region" description="Basic and acidic residues" evidence="7">
    <location>
        <begin position="858"/>
        <end position="886"/>
    </location>
</feature>
<feature type="compositionally biased region" description="Polar residues" evidence="7">
    <location>
        <begin position="1195"/>
        <end position="1221"/>
    </location>
</feature>
<dbReference type="PANTHER" id="PTHR46093">
    <property type="entry name" value="ACYL-COA-BINDING DOMAIN-CONTAINING PROTEIN 5"/>
    <property type="match status" value="1"/>
</dbReference>
<reference evidence="8 9" key="1">
    <citation type="journal article" date="2016" name="Mol. Biol. Evol.">
        <title>Comparative Genomics of Early-Diverging Mushroom-Forming Fungi Provides Insights into the Origins of Lignocellulose Decay Capabilities.</title>
        <authorList>
            <person name="Nagy L.G."/>
            <person name="Riley R."/>
            <person name="Tritt A."/>
            <person name="Adam C."/>
            <person name="Daum C."/>
            <person name="Floudas D."/>
            <person name="Sun H."/>
            <person name="Yadav J.S."/>
            <person name="Pangilinan J."/>
            <person name="Larsson K.H."/>
            <person name="Matsuura K."/>
            <person name="Barry K."/>
            <person name="Labutti K."/>
            <person name="Kuo R."/>
            <person name="Ohm R.A."/>
            <person name="Bhattacharya S.S."/>
            <person name="Shirouzu T."/>
            <person name="Yoshinaga Y."/>
            <person name="Martin F.M."/>
            <person name="Grigoriev I.V."/>
            <person name="Hibbett D.S."/>
        </authorList>
    </citation>
    <scope>NUCLEOTIDE SEQUENCE [LARGE SCALE GENOMIC DNA]</scope>
    <source>
        <strain evidence="8 9">HHB9708</strain>
    </source>
</reference>
<dbReference type="GO" id="GO:0005737">
    <property type="term" value="C:cytoplasm"/>
    <property type="evidence" value="ECO:0007669"/>
    <property type="project" value="UniProtKB-SubCell"/>
</dbReference>
<dbReference type="STRING" id="1314777.A0A164XAQ3"/>
<dbReference type="SMART" id="SM00612">
    <property type="entry name" value="Kelch"/>
    <property type="match status" value="3"/>
</dbReference>
<evidence type="ECO:0000313" key="9">
    <source>
        <dbReference type="Proteomes" id="UP000076722"/>
    </source>
</evidence>
<evidence type="ECO:0008006" key="10">
    <source>
        <dbReference type="Google" id="ProtNLM"/>
    </source>
</evidence>
<feature type="compositionally biased region" description="Polar residues" evidence="7">
    <location>
        <begin position="20"/>
        <end position="32"/>
    </location>
</feature>
<feature type="coiled-coil region" evidence="6">
    <location>
        <begin position="746"/>
        <end position="773"/>
    </location>
</feature>
<name>A0A164XAQ3_9AGAM</name>
<feature type="compositionally biased region" description="Low complexity" evidence="7">
    <location>
        <begin position="38"/>
        <end position="51"/>
    </location>
</feature>
<protein>
    <recommendedName>
        <fullName evidence="10">Galactose oxidase</fullName>
    </recommendedName>
</protein>
<evidence type="ECO:0000256" key="7">
    <source>
        <dbReference type="SAM" id="MobiDB-lite"/>
    </source>
</evidence>
<evidence type="ECO:0000256" key="3">
    <source>
        <dbReference type="ARBA" id="ARBA00022490"/>
    </source>
</evidence>
<dbReference type="Gene3D" id="1.10.287.1490">
    <property type="match status" value="1"/>
</dbReference>
<evidence type="ECO:0000256" key="1">
    <source>
        <dbReference type="ARBA" id="ARBA00004496"/>
    </source>
</evidence>
<feature type="compositionally biased region" description="Polar residues" evidence="7">
    <location>
        <begin position="1498"/>
        <end position="1510"/>
    </location>
</feature>
<dbReference type="SUPFAM" id="SSF117281">
    <property type="entry name" value="Kelch motif"/>
    <property type="match status" value="1"/>
</dbReference>
<comment type="subcellular location">
    <subcellularLocation>
        <location evidence="1">Cytoplasm</location>
    </subcellularLocation>
</comment>
<dbReference type="InterPro" id="IPR015915">
    <property type="entry name" value="Kelch-typ_b-propeller"/>
</dbReference>
<evidence type="ECO:0000256" key="4">
    <source>
        <dbReference type="ARBA" id="ARBA00022737"/>
    </source>
</evidence>
<organism evidence="8 9">
    <name type="scientific">Sistotremastrum niveocremeum HHB9708</name>
    <dbReference type="NCBI Taxonomy" id="1314777"/>
    <lineage>
        <taxon>Eukaryota</taxon>
        <taxon>Fungi</taxon>
        <taxon>Dikarya</taxon>
        <taxon>Basidiomycota</taxon>
        <taxon>Agaricomycotina</taxon>
        <taxon>Agaricomycetes</taxon>
        <taxon>Sistotremastrales</taxon>
        <taxon>Sistotremastraceae</taxon>
        <taxon>Sertulicium</taxon>
        <taxon>Sertulicium niveocremeum</taxon>
    </lineage>
</organism>